<comment type="caution">
    <text evidence="2">The sequence shown here is derived from an EMBL/GenBank/DDBJ whole genome shotgun (WGS) entry which is preliminary data.</text>
</comment>
<dbReference type="InterPro" id="IPR000120">
    <property type="entry name" value="Amidase"/>
</dbReference>
<keyword evidence="2" id="KW-0436">Ligase</keyword>
<evidence type="ECO:0000259" key="1">
    <source>
        <dbReference type="Pfam" id="PF01425"/>
    </source>
</evidence>
<organism evidence="2">
    <name type="scientific">bioreactor metagenome</name>
    <dbReference type="NCBI Taxonomy" id="1076179"/>
    <lineage>
        <taxon>unclassified sequences</taxon>
        <taxon>metagenomes</taxon>
        <taxon>ecological metagenomes</taxon>
    </lineage>
</organism>
<dbReference type="Pfam" id="PF01425">
    <property type="entry name" value="Amidase"/>
    <property type="match status" value="1"/>
</dbReference>
<dbReference type="Gene3D" id="3.90.1300.10">
    <property type="entry name" value="Amidase signature (AS) domain"/>
    <property type="match status" value="1"/>
</dbReference>
<keyword evidence="2" id="KW-0808">Transferase</keyword>
<dbReference type="PANTHER" id="PTHR11895:SF151">
    <property type="entry name" value="GLUTAMYL-TRNA(GLN) AMIDOTRANSFERASE SUBUNIT A"/>
    <property type="match status" value="1"/>
</dbReference>
<dbReference type="EC" id="6.3.5.7" evidence="2"/>
<dbReference type="SUPFAM" id="SSF75304">
    <property type="entry name" value="Amidase signature (AS) enzymes"/>
    <property type="match status" value="1"/>
</dbReference>
<dbReference type="GO" id="GO:0016740">
    <property type="term" value="F:transferase activity"/>
    <property type="evidence" value="ECO:0007669"/>
    <property type="project" value="UniProtKB-KW"/>
</dbReference>
<reference evidence="2" key="1">
    <citation type="submission" date="2019-08" db="EMBL/GenBank/DDBJ databases">
        <authorList>
            <person name="Kucharzyk K."/>
            <person name="Murdoch R.W."/>
            <person name="Higgins S."/>
            <person name="Loffler F."/>
        </authorList>
    </citation>
    <scope>NUCLEOTIDE SEQUENCE</scope>
</reference>
<feature type="domain" description="Amidase" evidence="1">
    <location>
        <begin position="1"/>
        <end position="104"/>
    </location>
</feature>
<dbReference type="AlphaFoldDB" id="A0A645CJW5"/>
<dbReference type="InterPro" id="IPR036928">
    <property type="entry name" value="AS_sf"/>
</dbReference>
<proteinExistence type="predicted"/>
<sequence length="126" mass="13691">MLGTYTLSSGYYDAYYLQAQKVRTLIIEDFAKQFKKVDAIIGPTSPTTALPLGATEGQSMFGELEDMLVEPSTLAGLPGISVPCGFGDGLPIGLQIITPQLREDLAVQIAKLFESNTDYHLQHPKL</sequence>
<protein>
    <submittedName>
        <fullName evidence="2">Glutamyl-tRNA(Gln) amidotransferase subunit A</fullName>
        <ecNumber evidence="2">6.3.5.7</ecNumber>
    </submittedName>
</protein>
<evidence type="ECO:0000313" key="2">
    <source>
        <dbReference type="EMBL" id="MPM77234.1"/>
    </source>
</evidence>
<name>A0A645CJW5_9ZZZZ</name>
<dbReference type="InterPro" id="IPR023631">
    <property type="entry name" value="Amidase_dom"/>
</dbReference>
<accession>A0A645CJW5</accession>
<dbReference type="PANTHER" id="PTHR11895">
    <property type="entry name" value="TRANSAMIDASE"/>
    <property type="match status" value="1"/>
</dbReference>
<gene>
    <name evidence="2" type="primary">gatA_24</name>
    <name evidence="2" type="ORF">SDC9_124234</name>
</gene>
<dbReference type="GO" id="GO:0050567">
    <property type="term" value="F:glutaminyl-tRNA synthase (glutamine-hydrolyzing) activity"/>
    <property type="evidence" value="ECO:0007669"/>
    <property type="project" value="UniProtKB-EC"/>
</dbReference>
<dbReference type="EMBL" id="VSSQ01027808">
    <property type="protein sequence ID" value="MPM77234.1"/>
    <property type="molecule type" value="Genomic_DNA"/>
</dbReference>